<sequence>MYARTGEENTFTQAIVRLSLSKRTCGTLQFPSTRFAGTGGRCIASDRICTTTESSIRFLPCSPQNVISSQVKEGEINKNQVTLAVCAGKELAPSDTIAALTVLQR</sequence>
<dbReference type="AlphaFoldDB" id="A0ABD0M884"/>
<organism evidence="1 2">
    <name type="scientific">Batillaria attramentaria</name>
    <dbReference type="NCBI Taxonomy" id="370345"/>
    <lineage>
        <taxon>Eukaryota</taxon>
        <taxon>Metazoa</taxon>
        <taxon>Spiralia</taxon>
        <taxon>Lophotrochozoa</taxon>
        <taxon>Mollusca</taxon>
        <taxon>Gastropoda</taxon>
        <taxon>Caenogastropoda</taxon>
        <taxon>Sorbeoconcha</taxon>
        <taxon>Cerithioidea</taxon>
        <taxon>Batillariidae</taxon>
        <taxon>Batillaria</taxon>
    </lineage>
</organism>
<accession>A0ABD0M884</accession>
<proteinExistence type="predicted"/>
<evidence type="ECO:0000313" key="1">
    <source>
        <dbReference type="EMBL" id="KAK7508054.1"/>
    </source>
</evidence>
<protein>
    <submittedName>
        <fullName evidence="1">Uncharacterized protein</fullName>
    </submittedName>
</protein>
<reference evidence="1 2" key="1">
    <citation type="journal article" date="2023" name="Sci. Data">
        <title>Genome assembly of the Korean intertidal mud-creeper Batillaria attramentaria.</title>
        <authorList>
            <person name="Patra A.K."/>
            <person name="Ho P.T."/>
            <person name="Jun S."/>
            <person name="Lee S.J."/>
            <person name="Kim Y."/>
            <person name="Won Y.J."/>
        </authorList>
    </citation>
    <scope>NUCLEOTIDE SEQUENCE [LARGE SCALE GENOMIC DNA]</scope>
    <source>
        <strain evidence="1">Wonlab-2016</strain>
    </source>
</reference>
<gene>
    <name evidence="1" type="ORF">BaRGS_00001019</name>
</gene>
<comment type="caution">
    <text evidence="1">The sequence shown here is derived from an EMBL/GenBank/DDBJ whole genome shotgun (WGS) entry which is preliminary data.</text>
</comment>
<keyword evidence="2" id="KW-1185">Reference proteome</keyword>
<dbReference type="EMBL" id="JACVVK020000003">
    <property type="protein sequence ID" value="KAK7508054.1"/>
    <property type="molecule type" value="Genomic_DNA"/>
</dbReference>
<dbReference type="Proteomes" id="UP001519460">
    <property type="component" value="Unassembled WGS sequence"/>
</dbReference>
<evidence type="ECO:0000313" key="2">
    <source>
        <dbReference type="Proteomes" id="UP001519460"/>
    </source>
</evidence>
<name>A0ABD0M884_9CAEN</name>